<dbReference type="EMBL" id="MK072500">
    <property type="protein sequence ID" value="AYV86288.1"/>
    <property type="molecule type" value="Genomic_DNA"/>
</dbReference>
<evidence type="ECO:0000256" key="4">
    <source>
        <dbReference type="ARBA" id="ARBA00023002"/>
    </source>
</evidence>
<evidence type="ECO:0000256" key="7">
    <source>
        <dbReference type="RuleBase" id="RU371123"/>
    </source>
</evidence>
<evidence type="ECO:0000256" key="1">
    <source>
        <dbReference type="ARBA" id="ARBA00001974"/>
    </source>
</evidence>
<keyword evidence="5" id="KW-1015">Disulfide bond</keyword>
<evidence type="ECO:0000256" key="5">
    <source>
        <dbReference type="ARBA" id="ARBA00023157"/>
    </source>
</evidence>
<evidence type="ECO:0000313" key="9">
    <source>
        <dbReference type="EMBL" id="AYV86288.1"/>
    </source>
</evidence>
<dbReference type="GO" id="GO:0016972">
    <property type="term" value="F:thiol oxidase activity"/>
    <property type="evidence" value="ECO:0007669"/>
    <property type="project" value="UniProtKB-EC"/>
</dbReference>
<evidence type="ECO:0000256" key="2">
    <source>
        <dbReference type="ARBA" id="ARBA00022630"/>
    </source>
</evidence>
<dbReference type="EC" id="1.8.3.2" evidence="7"/>
<evidence type="ECO:0000256" key="6">
    <source>
        <dbReference type="ARBA" id="ARBA00048864"/>
    </source>
</evidence>
<dbReference type="Pfam" id="PF04777">
    <property type="entry name" value="Evr1_Alr"/>
    <property type="match status" value="1"/>
</dbReference>
<evidence type="ECO:0000256" key="3">
    <source>
        <dbReference type="ARBA" id="ARBA00022827"/>
    </source>
</evidence>
<feature type="domain" description="ERV/ALR sulfhydryl oxidase" evidence="8">
    <location>
        <begin position="17"/>
        <end position="122"/>
    </location>
</feature>
<accession>A0A3G5AGN0</accession>
<protein>
    <recommendedName>
        <fullName evidence="7">Sulfhydryl oxidase</fullName>
        <ecNumber evidence="7">1.8.3.2</ecNumber>
    </recommendedName>
</protein>
<organism evidence="9">
    <name type="scientific">Solumvirus sp</name>
    <dbReference type="NCBI Taxonomy" id="2487773"/>
    <lineage>
        <taxon>Viruses</taxon>
        <taxon>Pithoviruses</taxon>
    </lineage>
</organism>
<keyword evidence="4 7" id="KW-0560">Oxidoreductase</keyword>
<comment type="cofactor">
    <cofactor evidence="1 7">
        <name>FAD</name>
        <dbReference type="ChEBI" id="CHEBI:57692"/>
    </cofactor>
</comment>
<sequence length="196" mass="22007">MTTVALSTNDEKHHHDKFSDPVIVGPGVWYVLHSESYAAKSPEEIESFIKMLNRIISGFKCLKCRNHAEKYLKDNNISKYKERVLSTGENIGMFFYVWEFHNAVNTRINKPTVDWQTALSKFSSPDEGVCSKACGGGVDHTDSDNSKQPIKTLGTSQHLNAPLPFIPMKPLSSNVANYVTKIPNVVPKVSNFFGWE</sequence>
<keyword evidence="3 7" id="KW-0274">FAD</keyword>
<dbReference type="PROSITE" id="PS51324">
    <property type="entry name" value="ERV_ALR"/>
    <property type="match status" value="1"/>
</dbReference>
<dbReference type="Gene3D" id="1.20.120.310">
    <property type="entry name" value="ERV/ALR sulfhydryl oxidase domain"/>
    <property type="match status" value="1"/>
</dbReference>
<keyword evidence="2 7" id="KW-0285">Flavoprotein</keyword>
<dbReference type="SUPFAM" id="SSF69000">
    <property type="entry name" value="FAD-dependent thiol oxidase"/>
    <property type="match status" value="1"/>
</dbReference>
<comment type="catalytic activity">
    <reaction evidence="6 7">
        <text>2 R'C(R)SH + O2 = R'C(R)S-S(R)CR' + H2O2</text>
        <dbReference type="Rhea" id="RHEA:17357"/>
        <dbReference type="ChEBI" id="CHEBI:15379"/>
        <dbReference type="ChEBI" id="CHEBI:16240"/>
        <dbReference type="ChEBI" id="CHEBI:16520"/>
        <dbReference type="ChEBI" id="CHEBI:17412"/>
        <dbReference type="EC" id="1.8.3.2"/>
    </reaction>
</comment>
<name>A0A3G5AGN0_9VIRU</name>
<gene>
    <name evidence="9" type="ORF">Solumvirus3_24</name>
</gene>
<proteinExistence type="predicted"/>
<evidence type="ECO:0000259" key="8">
    <source>
        <dbReference type="PROSITE" id="PS51324"/>
    </source>
</evidence>
<reference evidence="9" key="1">
    <citation type="submission" date="2018-10" db="EMBL/GenBank/DDBJ databases">
        <title>Hidden diversity of soil giant viruses.</title>
        <authorList>
            <person name="Schulz F."/>
            <person name="Alteio L."/>
            <person name="Goudeau D."/>
            <person name="Ryan E.M."/>
            <person name="Malmstrom R.R."/>
            <person name="Blanchard J."/>
            <person name="Woyke T."/>
        </authorList>
    </citation>
    <scope>NUCLEOTIDE SEQUENCE</scope>
    <source>
        <strain evidence="9">SMV1</strain>
    </source>
</reference>
<dbReference type="InterPro" id="IPR017905">
    <property type="entry name" value="ERV/ALR_sulphydryl_oxidase"/>
</dbReference>
<dbReference type="InterPro" id="IPR036774">
    <property type="entry name" value="ERV/ALR_sulphydryl_oxid_sf"/>
</dbReference>